<evidence type="ECO:0000313" key="3">
    <source>
        <dbReference type="WBParaSite" id="ACRNAN_scaffold5335.g6370.t1"/>
    </source>
</evidence>
<dbReference type="Proteomes" id="UP000887540">
    <property type="component" value="Unplaced"/>
</dbReference>
<feature type="region of interest" description="Disordered" evidence="1">
    <location>
        <begin position="89"/>
        <end position="114"/>
    </location>
</feature>
<dbReference type="AlphaFoldDB" id="A0A914E4G4"/>
<accession>A0A914E4G4</accession>
<feature type="compositionally biased region" description="Polar residues" evidence="1">
    <location>
        <begin position="89"/>
        <end position="101"/>
    </location>
</feature>
<protein>
    <submittedName>
        <fullName evidence="3">Uncharacterized protein</fullName>
    </submittedName>
</protein>
<reference evidence="3" key="1">
    <citation type="submission" date="2022-11" db="UniProtKB">
        <authorList>
            <consortium name="WormBaseParasite"/>
        </authorList>
    </citation>
    <scope>IDENTIFICATION</scope>
</reference>
<keyword evidence="2" id="KW-1185">Reference proteome</keyword>
<evidence type="ECO:0000256" key="1">
    <source>
        <dbReference type="SAM" id="MobiDB-lite"/>
    </source>
</evidence>
<sequence length="114" mass="12794">MWQSSPHIILPNNIRTNSVHSNGSSFVPEIVISNSDDGAGPYKRNNSYTPSLSLIYDFGNPHSRKNSNFSEFSETFDLSQFNSDLSIESEEPLNSLTNSSFESHERTRHASLNI</sequence>
<proteinExistence type="predicted"/>
<organism evidence="2 3">
    <name type="scientific">Acrobeloides nanus</name>
    <dbReference type="NCBI Taxonomy" id="290746"/>
    <lineage>
        <taxon>Eukaryota</taxon>
        <taxon>Metazoa</taxon>
        <taxon>Ecdysozoa</taxon>
        <taxon>Nematoda</taxon>
        <taxon>Chromadorea</taxon>
        <taxon>Rhabditida</taxon>
        <taxon>Tylenchina</taxon>
        <taxon>Cephalobomorpha</taxon>
        <taxon>Cephaloboidea</taxon>
        <taxon>Cephalobidae</taxon>
        <taxon>Acrobeloides</taxon>
    </lineage>
</organism>
<evidence type="ECO:0000313" key="2">
    <source>
        <dbReference type="Proteomes" id="UP000887540"/>
    </source>
</evidence>
<name>A0A914E4G4_9BILA</name>
<dbReference type="WBParaSite" id="ACRNAN_scaffold5335.g6370.t1">
    <property type="protein sequence ID" value="ACRNAN_scaffold5335.g6370.t1"/>
    <property type="gene ID" value="ACRNAN_scaffold5335.g6370"/>
</dbReference>